<organism evidence="1 2">
    <name type="scientific">Brenthis ino</name>
    <name type="common">lesser marbled fritillary</name>
    <dbReference type="NCBI Taxonomy" id="405034"/>
    <lineage>
        <taxon>Eukaryota</taxon>
        <taxon>Metazoa</taxon>
        <taxon>Ecdysozoa</taxon>
        <taxon>Arthropoda</taxon>
        <taxon>Hexapoda</taxon>
        <taxon>Insecta</taxon>
        <taxon>Pterygota</taxon>
        <taxon>Neoptera</taxon>
        <taxon>Endopterygota</taxon>
        <taxon>Lepidoptera</taxon>
        <taxon>Glossata</taxon>
        <taxon>Ditrysia</taxon>
        <taxon>Papilionoidea</taxon>
        <taxon>Nymphalidae</taxon>
        <taxon>Heliconiinae</taxon>
        <taxon>Argynnini</taxon>
        <taxon>Brenthis</taxon>
    </lineage>
</organism>
<accession>A0A8J9UZU1</accession>
<gene>
    <name evidence="1" type="ORF">BINO364_LOCUS467</name>
</gene>
<feature type="non-terminal residue" evidence="1">
    <location>
        <position position="156"/>
    </location>
</feature>
<name>A0A8J9UZU1_9NEOP</name>
<dbReference type="EMBL" id="OV170221">
    <property type="protein sequence ID" value="CAH0713293.1"/>
    <property type="molecule type" value="Genomic_DNA"/>
</dbReference>
<protein>
    <submittedName>
        <fullName evidence="1">Uncharacterized protein</fullName>
    </submittedName>
</protein>
<evidence type="ECO:0000313" key="2">
    <source>
        <dbReference type="Proteomes" id="UP000838878"/>
    </source>
</evidence>
<evidence type="ECO:0000313" key="1">
    <source>
        <dbReference type="EMBL" id="CAH0713293.1"/>
    </source>
</evidence>
<proteinExistence type="predicted"/>
<dbReference type="OrthoDB" id="7465467at2759"/>
<dbReference type="AlphaFoldDB" id="A0A8J9UZU1"/>
<sequence>MLVSVNSGRLVCQGSVITQKNHLVKILGATENHVTERHLKRCCPYNFDSKFCRAVGDRILCGYNRNVGTDGNDDGVDLHNGCRLKHGRLECGYHQPPYTNSRRPLVSDDVDSDQEYTNIDTTSSSYKKLYAPETTKSPQLTSQYTDVPCVVYNICR</sequence>
<dbReference type="Proteomes" id="UP000838878">
    <property type="component" value="Chromosome 1"/>
</dbReference>
<reference evidence="1" key="1">
    <citation type="submission" date="2021-12" db="EMBL/GenBank/DDBJ databases">
        <authorList>
            <person name="Martin H S."/>
        </authorList>
    </citation>
    <scope>NUCLEOTIDE SEQUENCE</scope>
</reference>
<keyword evidence="2" id="KW-1185">Reference proteome</keyword>